<dbReference type="CDD" id="cd03811">
    <property type="entry name" value="GT4_GT28_WabH-like"/>
    <property type="match status" value="1"/>
</dbReference>
<gene>
    <name evidence="3" type="ORF">GAO09_20945</name>
</gene>
<dbReference type="AlphaFoldDB" id="A0A6A8AB66"/>
<feature type="domain" description="Glycosyl transferase family 1" evidence="1">
    <location>
        <begin position="221"/>
        <end position="375"/>
    </location>
</feature>
<sequence>MDTLLRGKLKADNGGSMVTNPSRGIENANGRLCFLVRGLDGGGAQRDAILLANELQRNGIDTAIVTLQSSGPLNALISPDVPVIDLGDGTKIRLAFAGPAIRRLMVKGRPKGVVSAEAAPNALLAMASRFVPKASRPWIILREAASPVQARLNDPYWQNRLAYRMAPKLYPMADVVMTLTEGARNDLIEQFSVPRQKIVNLGTNAVITPAIRAEIDGSLRAPEPGHIFSVGRLSPEKGFVTLIEAFALLRKQRPAKLTIVGEGSERPNLEAKIVELGVTSDVDLPGHHPHPIEALSRASLFVSSSSHEGLGNAIIEAMACGIPVACTDAPHGPREILQGGALGPLVPVGDAKELAGAMADVLDKPTDINALRERAMQFSVERASQAFEDVLLKMRLPLRSNH</sequence>
<organism evidence="3 4">
    <name type="scientific">Endobacterium cereale</name>
    <dbReference type="NCBI Taxonomy" id="2663029"/>
    <lineage>
        <taxon>Bacteria</taxon>
        <taxon>Pseudomonadati</taxon>
        <taxon>Pseudomonadota</taxon>
        <taxon>Alphaproteobacteria</taxon>
        <taxon>Hyphomicrobiales</taxon>
        <taxon>Rhizobiaceae</taxon>
        <taxon>Endobacterium</taxon>
    </lineage>
</organism>
<dbReference type="SUPFAM" id="SSF53756">
    <property type="entry name" value="UDP-Glycosyltransferase/glycogen phosphorylase"/>
    <property type="match status" value="1"/>
</dbReference>
<proteinExistence type="predicted"/>
<name>A0A6A8AB66_9HYPH</name>
<accession>A0A6A8AB66</accession>
<dbReference type="PANTHER" id="PTHR12526">
    <property type="entry name" value="GLYCOSYLTRANSFERASE"/>
    <property type="match status" value="1"/>
</dbReference>
<keyword evidence="4" id="KW-1185">Reference proteome</keyword>
<evidence type="ECO:0000259" key="2">
    <source>
        <dbReference type="Pfam" id="PF13579"/>
    </source>
</evidence>
<dbReference type="EMBL" id="WIXI01000048">
    <property type="protein sequence ID" value="MQY48505.1"/>
    <property type="molecule type" value="Genomic_DNA"/>
</dbReference>
<dbReference type="Proteomes" id="UP000435138">
    <property type="component" value="Unassembled WGS sequence"/>
</dbReference>
<feature type="domain" description="Glycosyltransferase subfamily 4-like N-terminal" evidence="2">
    <location>
        <begin position="42"/>
        <end position="199"/>
    </location>
</feature>
<dbReference type="InterPro" id="IPR028098">
    <property type="entry name" value="Glyco_trans_4-like_N"/>
</dbReference>
<reference evidence="3 4" key="1">
    <citation type="submission" date="2019-11" db="EMBL/GenBank/DDBJ databases">
        <title>Genome analysis of Rhizobacterium cereale a novel genus and species isolated from maize roots in North Spain.</title>
        <authorList>
            <person name="Menendez E."/>
            <person name="Flores-Felix J.D."/>
            <person name="Ramirez-Bahena M.-H."/>
            <person name="Igual J.M."/>
            <person name="Garcia-Fraile P."/>
            <person name="Peix A."/>
            <person name="Velazquez E."/>
        </authorList>
    </citation>
    <scope>NUCLEOTIDE SEQUENCE [LARGE SCALE GENOMIC DNA]</scope>
    <source>
        <strain evidence="3 4">RZME27</strain>
    </source>
</reference>
<dbReference type="InterPro" id="IPR001296">
    <property type="entry name" value="Glyco_trans_1"/>
</dbReference>
<evidence type="ECO:0000259" key="1">
    <source>
        <dbReference type="Pfam" id="PF00534"/>
    </source>
</evidence>
<protein>
    <submittedName>
        <fullName evidence="3">Glycosyltransferase</fullName>
    </submittedName>
</protein>
<dbReference type="Pfam" id="PF00534">
    <property type="entry name" value="Glycos_transf_1"/>
    <property type="match status" value="1"/>
</dbReference>
<evidence type="ECO:0000313" key="3">
    <source>
        <dbReference type="EMBL" id="MQY48505.1"/>
    </source>
</evidence>
<dbReference type="PANTHER" id="PTHR12526:SF636">
    <property type="entry name" value="BLL3647 PROTEIN"/>
    <property type="match status" value="1"/>
</dbReference>
<dbReference type="GO" id="GO:0016757">
    <property type="term" value="F:glycosyltransferase activity"/>
    <property type="evidence" value="ECO:0007669"/>
    <property type="project" value="InterPro"/>
</dbReference>
<dbReference type="Pfam" id="PF13579">
    <property type="entry name" value="Glyco_trans_4_4"/>
    <property type="match status" value="1"/>
</dbReference>
<dbReference type="Gene3D" id="3.40.50.2000">
    <property type="entry name" value="Glycogen Phosphorylase B"/>
    <property type="match status" value="2"/>
</dbReference>
<evidence type="ECO:0000313" key="4">
    <source>
        <dbReference type="Proteomes" id="UP000435138"/>
    </source>
</evidence>
<comment type="caution">
    <text evidence="3">The sequence shown here is derived from an EMBL/GenBank/DDBJ whole genome shotgun (WGS) entry which is preliminary data.</text>
</comment>
<keyword evidence="3" id="KW-0808">Transferase</keyword>